<evidence type="ECO:0000313" key="3">
    <source>
        <dbReference type="Proteomes" id="UP000272781"/>
    </source>
</evidence>
<dbReference type="AlphaFoldDB" id="A0AAJ4RCD1"/>
<reference evidence="1" key="3">
    <citation type="submission" date="2019-06" db="EMBL/GenBank/DDBJ databases">
        <title>A comparative analysis of the Nautiliaceae.</title>
        <authorList>
            <person name="Grosche A."/>
            <person name="Smedile F."/>
            <person name="Vetriani C."/>
        </authorList>
    </citation>
    <scope>NUCLEOTIDE SEQUENCE</scope>
    <source>
        <strain evidence="1">TB6</strain>
    </source>
</reference>
<reference evidence="2 3" key="2">
    <citation type="submission" date="2018-11" db="EMBL/GenBank/DDBJ databases">
        <title>Genomic Encyclopedia of Type Strains, Phase IV (KMG-IV): sequencing the most valuable type-strain genomes for metagenomic binning, comparative biology and taxonomic classification.</title>
        <authorList>
            <person name="Goeker M."/>
        </authorList>
    </citation>
    <scope>NUCLEOTIDE SEQUENCE [LARGE SCALE GENOMIC DNA]</scope>
    <source>
        <strain evidence="2 3">DSM 27783</strain>
    </source>
</reference>
<sequence>MLKSIKSLLKLPLFFLLASNLHAFYIGVGGFNVCMSANGSQYYKKCPFSKRIPLSYALKNEAKNVNAISMWITRNWQENWYPSNTINKDFVQKGYTPIFIFYWFADDISPKFVQKNKTKYFDTLKKFAKYLQKIKGKKIVILNPEYNENGMNDSEDFDILQAQSILLIKKYDKNAKVGVCLGDFGDYNKIWDEYNWNLNSKSLKYSAKLSDFIAFQEMRAVTRNKKEQILNTPYRALAFAEYLHQKYNKPTFLAYIAISSYKAQNIQKEVFATFQKVLPIMKNSANLLGINLFNYIDVPNHKGYFKTAEKYFGIKNADGKKKVSFSEFIKLK</sequence>
<protein>
    <submittedName>
        <fullName evidence="2">Uncharacterized protein</fullName>
    </submittedName>
</protein>
<evidence type="ECO:0000313" key="4">
    <source>
        <dbReference type="Proteomes" id="UP000298805"/>
    </source>
</evidence>
<evidence type="ECO:0000313" key="1">
    <source>
        <dbReference type="EMBL" id="QCI28882.1"/>
    </source>
</evidence>
<evidence type="ECO:0000313" key="2">
    <source>
        <dbReference type="EMBL" id="ROR39473.1"/>
    </source>
</evidence>
<dbReference type="EMBL" id="RJVK01000003">
    <property type="protein sequence ID" value="ROR39473.1"/>
    <property type="molecule type" value="Genomic_DNA"/>
</dbReference>
<dbReference type="Proteomes" id="UP000272781">
    <property type="component" value="Unassembled WGS sequence"/>
</dbReference>
<name>A0AAJ4RCD1_9BACT</name>
<dbReference type="Gene3D" id="3.20.20.80">
    <property type="entry name" value="Glycosidases"/>
    <property type="match status" value="1"/>
</dbReference>
<gene>
    <name evidence="1" type="ORF">C6V80_07845</name>
    <name evidence="2" type="ORF">EDC58_1413</name>
</gene>
<keyword evidence="4" id="KW-1185">Reference proteome</keyword>
<proteinExistence type="predicted"/>
<dbReference type="Proteomes" id="UP000298805">
    <property type="component" value="Chromosome"/>
</dbReference>
<reference evidence="4" key="1">
    <citation type="submission" date="2018-03" db="EMBL/GenBank/DDBJ databases">
        <title>A comparative analysis of the Nautiliaceae.</title>
        <authorList>
            <person name="Grosche A."/>
            <person name="Smedile F."/>
            <person name="Vetriani C."/>
        </authorList>
    </citation>
    <scope>NUCLEOTIDE SEQUENCE [LARGE SCALE GENOMIC DNA]</scope>
    <source>
        <strain evidence="4">TB6</strain>
    </source>
</reference>
<organism evidence="2 3">
    <name type="scientific">Caminibacter pacificus</name>
    <dbReference type="NCBI Taxonomy" id="1424653"/>
    <lineage>
        <taxon>Bacteria</taxon>
        <taxon>Pseudomonadati</taxon>
        <taxon>Campylobacterota</taxon>
        <taxon>Epsilonproteobacteria</taxon>
        <taxon>Nautiliales</taxon>
        <taxon>Nautiliaceae</taxon>
        <taxon>Caminibacter</taxon>
    </lineage>
</organism>
<dbReference type="SUPFAM" id="SSF51445">
    <property type="entry name" value="(Trans)glycosidases"/>
    <property type="match status" value="1"/>
</dbReference>
<dbReference type="RefSeq" id="WP_123352804.1">
    <property type="nucleotide sequence ID" value="NZ_CP027432.2"/>
</dbReference>
<dbReference type="InterPro" id="IPR017853">
    <property type="entry name" value="GH"/>
</dbReference>
<dbReference type="EMBL" id="CP027432">
    <property type="protein sequence ID" value="QCI28882.1"/>
    <property type="molecule type" value="Genomic_DNA"/>
</dbReference>
<accession>A0AAJ4RCD1</accession>